<dbReference type="SUPFAM" id="SSF56349">
    <property type="entry name" value="DNA breaking-rejoining enzymes"/>
    <property type="match status" value="1"/>
</dbReference>
<reference evidence="3 4" key="1">
    <citation type="submission" date="2019-02" db="EMBL/GenBank/DDBJ databases">
        <title>Deep-cultivation of Planctomycetes and their phenomic and genomic characterization uncovers novel biology.</title>
        <authorList>
            <person name="Wiegand S."/>
            <person name="Jogler M."/>
            <person name="Boedeker C."/>
            <person name="Pinto D."/>
            <person name="Vollmers J."/>
            <person name="Rivas-Marin E."/>
            <person name="Kohn T."/>
            <person name="Peeters S.H."/>
            <person name="Heuer A."/>
            <person name="Rast P."/>
            <person name="Oberbeckmann S."/>
            <person name="Bunk B."/>
            <person name="Jeske O."/>
            <person name="Meyerdierks A."/>
            <person name="Storesund J.E."/>
            <person name="Kallscheuer N."/>
            <person name="Luecker S."/>
            <person name="Lage O.M."/>
            <person name="Pohl T."/>
            <person name="Merkel B.J."/>
            <person name="Hornburger P."/>
            <person name="Mueller R.-W."/>
            <person name="Bruemmer F."/>
            <person name="Labrenz M."/>
            <person name="Spormann A.M."/>
            <person name="Op Den Camp H."/>
            <person name="Overmann J."/>
            <person name="Amann R."/>
            <person name="Jetten M.S.M."/>
            <person name="Mascher T."/>
            <person name="Medema M.H."/>
            <person name="Devos D.P."/>
            <person name="Kaster A.-K."/>
            <person name="Ovreas L."/>
            <person name="Rohde M."/>
            <person name="Galperin M.Y."/>
            <person name="Jogler C."/>
        </authorList>
    </citation>
    <scope>NUCLEOTIDE SEQUENCE [LARGE SCALE GENOMIC DNA]</scope>
    <source>
        <strain evidence="3 4">KOR34</strain>
    </source>
</reference>
<dbReference type="AlphaFoldDB" id="A0A5C5VB26"/>
<feature type="domain" description="Tyr recombinase" evidence="2">
    <location>
        <begin position="183"/>
        <end position="364"/>
    </location>
</feature>
<organism evidence="3 4">
    <name type="scientific">Posidoniimonas corsicana</name>
    <dbReference type="NCBI Taxonomy" id="1938618"/>
    <lineage>
        <taxon>Bacteria</taxon>
        <taxon>Pseudomonadati</taxon>
        <taxon>Planctomycetota</taxon>
        <taxon>Planctomycetia</taxon>
        <taxon>Pirellulales</taxon>
        <taxon>Lacipirellulaceae</taxon>
        <taxon>Posidoniimonas</taxon>
    </lineage>
</organism>
<sequence length="367" mass="42063">MSSSQRRRRVPKYCRHKARGLARVTIDGKDHYLGPYGSSESKERYRQIVGEWLDQQQADSLHEQTDVRVCELAVAYLRHCMEYYRKDGVVTREYGCITDALKHVRQHYDLERIDRFGPKALKTVRESMIEAGWSRKYVNKQIGRVVRMFKWGVAEQLVRPTIWQALQAVGGLKRGRTDAPEYAPVKPVSDEVVEKTLPHLSSIVADMVQLQRLVGCRPSEICSLRPVDIDRSADVWRYQVVGHKTEHYGKSRVIWFGPKAQAILSKYLLRDPEAFCFNPSELPNPRRTAGDRYTKDSYGRAVRRAAKKAEVETWSPNRLRHSAATVIRKEFGLEAAQTVLGHASADVTQVYAERDQQLAARVARELG</sequence>
<dbReference type="PANTHER" id="PTHR30349">
    <property type="entry name" value="PHAGE INTEGRASE-RELATED"/>
    <property type="match status" value="1"/>
</dbReference>
<keyword evidence="1" id="KW-0233">DNA recombination</keyword>
<dbReference type="PROSITE" id="PS51898">
    <property type="entry name" value="TYR_RECOMBINASE"/>
    <property type="match status" value="1"/>
</dbReference>
<dbReference type="OrthoDB" id="254233at2"/>
<dbReference type="PANTHER" id="PTHR30349:SF64">
    <property type="entry name" value="PROPHAGE INTEGRASE INTD-RELATED"/>
    <property type="match status" value="1"/>
</dbReference>
<comment type="caution">
    <text evidence="3">The sequence shown here is derived from an EMBL/GenBank/DDBJ whole genome shotgun (WGS) entry which is preliminary data.</text>
</comment>
<dbReference type="GO" id="GO:0006310">
    <property type="term" value="P:DNA recombination"/>
    <property type="evidence" value="ECO:0007669"/>
    <property type="project" value="UniProtKB-KW"/>
</dbReference>
<dbReference type="InterPro" id="IPR050090">
    <property type="entry name" value="Tyrosine_recombinase_XerCD"/>
</dbReference>
<evidence type="ECO:0000256" key="1">
    <source>
        <dbReference type="ARBA" id="ARBA00023172"/>
    </source>
</evidence>
<dbReference type="GO" id="GO:0003677">
    <property type="term" value="F:DNA binding"/>
    <property type="evidence" value="ECO:0007669"/>
    <property type="project" value="InterPro"/>
</dbReference>
<proteinExistence type="predicted"/>
<accession>A0A5C5VB26</accession>
<name>A0A5C5VB26_9BACT</name>
<dbReference type="InterPro" id="IPR002104">
    <property type="entry name" value="Integrase_catalytic"/>
</dbReference>
<dbReference type="RefSeq" id="WP_146561204.1">
    <property type="nucleotide sequence ID" value="NZ_SIHJ01000001.1"/>
</dbReference>
<dbReference type="Proteomes" id="UP000316714">
    <property type="component" value="Unassembled WGS sequence"/>
</dbReference>
<dbReference type="InterPro" id="IPR011010">
    <property type="entry name" value="DNA_brk_join_enz"/>
</dbReference>
<dbReference type="Gene3D" id="1.10.443.10">
    <property type="entry name" value="Intergrase catalytic core"/>
    <property type="match status" value="1"/>
</dbReference>
<evidence type="ECO:0000313" key="3">
    <source>
        <dbReference type="EMBL" id="TWT35210.1"/>
    </source>
</evidence>
<dbReference type="EMBL" id="SIHJ01000001">
    <property type="protein sequence ID" value="TWT35210.1"/>
    <property type="molecule type" value="Genomic_DNA"/>
</dbReference>
<dbReference type="GO" id="GO:0015074">
    <property type="term" value="P:DNA integration"/>
    <property type="evidence" value="ECO:0007669"/>
    <property type="project" value="InterPro"/>
</dbReference>
<evidence type="ECO:0000259" key="2">
    <source>
        <dbReference type="PROSITE" id="PS51898"/>
    </source>
</evidence>
<dbReference type="InterPro" id="IPR013762">
    <property type="entry name" value="Integrase-like_cat_sf"/>
</dbReference>
<dbReference type="Pfam" id="PF00589">
    <property type="entry name" value="Phage_integrase"/>
    <property type="match status" value="1"/>
</dbReference>
<protein>
    <submittedName>
        <fullName evidence="3">Tyrosine recombinase XerC</fullName>
    </submittedName>
</protein>
<gene>
    <name evidence="3" type="primary">xerC_1</name>
    <name evidence="3" type="ORF">KOR34_00980</name>
</gene>
<dbReference type="CDD" id="cd00397">
    <property type="entry name" value="DNA_BRE_C"/>
    <property type="match status" value="1"/>
</dbReference>
<evidence type="ECO:0000313" key="4">
    <source>
        <dbReference type="Proteomes" id="UP000316714"/>
    </source>
</evidence>
<keyword evidence="4" id="KW-1185">Reference proteome</keyword>